<evidence type="ECO:0000313" key="4">
    <source>
        <dbReference type="Proteomes" id="UP001595665"/>
    </source>
</evidence>
<feature type="transmembrane region" description="Helical" evidence="1">
    <location>
        <begin position="181"/>
        <end position="200"/>
    </location>
</feature>
<dbReference type="EMBL" id="JBHRVV010000001">
    <property type="protein sequence ID" value="MFC3458138.1"/>
    <property type="molecule type" value="Genomic_DNA"/>
</dbReference>
<dbReference type="Proteomes" id="UP001595665">
    <property type="component" value="Unassembled WGS sequence"/>
</dbReference>
<evidence type="ECO:0000259" key="2">
    <source>
        <dbReference type="Pfam" id="PF06181"/>
    </source>
</evidence>
<accession>A0ABV7PG41</accession>
<dbReference type="InterPro" id="IPR010389">
    <property type="entry name" value="Urate_ox_N"/>
</dbReference>
<evidence type="ECO:0000313" key="3">
    <source>
        <dbReference type="EMBL" id="MFC3458138.1"/>
    </source>
</evidence>
<keyword evidence="1" id="KW-0812">Transmembrane</keyword>
<reference evidence="4" key="1">
    <citation type="journal article" date="2019" name="Int. J. Syst. Evol. Microbiol.">
        <title>The Global Catalogue of Microorganisms (GCM) 10K type strain sequencing project: providing services to taxonomists for standard genome sequencing and annotation.</title>
        <authorList>
            <consortium name="The Broad Institute Genomics Platform"/>
            <consortium name="The Broad Institute Genome Sequencing Center for Infectious Disease"/>
            <person name="Wu L."/>
            <person name="Ma J."/>
        </authorList>
    </citation>
    <scope>NUCLEOTIDE SEQUENCE [LARGE SCALE GENOMIC DNA]</scope>
    <source>
        <strain evidence="4">CCM 7480</strain>
    </source>
</reference>
<keyword evidence="1" id="KW-1133">Transmembrane helix</keyword>
<name>A0ABV7PG41_9BURK</name>
<sequence length="426" mass="46570">MDTYLLDWVNLLLRWTHVITAIAWIGASFYFVFLDNSLHKPTAPDLVQKGVDGELWAVHGGGFYNPQKYLVAPKAMPENLHWFYWESYATWLSGFGLFTVLYLFNAGTFMVDRTVHDWSSGAAVASALGFLAVFWFVYDIICRAFGRKKNGDLIVGACVFVFVVFAAWLACQLFAGRAAFLLVGAMLATAMSANVFFWIIPGQRKVVAQLKAGQPVDPIHGWRAKQRSVHNTYFTLPVLIAMLSNHYGWLYSGEHNWVVLVLLMLAGALVRHSFVARHKALVLGKRVPWEHAMAGVAALLAMVVWLTPKPEPVAPVMAATPPAAAAAAPAAGASPAAAAAGGATAHAVSFQQVKGVIDQRCAMCHSAAMPSKGIAFDSPASIKRHAQQMYQQTVVLKVMPLNNATQITAGERDLLKRWYEEGAPVE</sequence>
<gene>
    <name evidence="3" type="ORF">ACFOPH_07765</name>
</gene>
<protein>
    <submittedName>
        <fullName evidence="3">Urate hydroxylase PuuD</fullName>
    </submittedName>
</protein>
<feature type="transmembrane region" description="Helical" evidence="1">
    <location>
        <begin position="153"/>
        <end position="175"/>
    </location>
</feature>
<feature type="transmembrane region" description="Helical" evidence="1">
    <location>
        <begin position="257"/>
        <end position="275"/>
    </location>
</feature>
<dbReference type="Pfam" id="PF06181">
    <property type="entry name" value="Urate_ox_N"/>
    <property type="match status" value="1"/>
</dbReference>
<feature type="transmembrane region" description="Helical" evidence="1">
    <location>
        <begin position="287"/>
        <end position="307"/>
    </location>
</feature>
<comment type="caution">
    <text evidence="3">The sequence shown here is derived from an EMBL/GenBank/DDBJ whole genome shotgun (WGS) entry which is preliminary data.</text>
</comment>
<feature type="transmembrane region" description="Helical" evidence="1">
    <location>
        <begin position="124"/>
        <end position="141"/>
    </location>
</feature>
<keyword evidence="1" id="KW-0472">Membrane</keyword>
<dbReference type="RefSeq" id="WP_379734570.1">
    <property type="nucleotide sequence ID" value="NZ_JBHRVV010000001.1"/>
</dbReference>
<keyword evidence="4" id="KW-1185">Reference proteome</keyword>
<feature type="transmembrane region" description="Helical" evidence="1">
    <location>
        <begin position="83"/>
        <end position="104"/>
    </location>
</feature>
<evidence type="ECO:0000256" key="1">
    <source>
        <dbReference type="SAM" id="Phobius"/>
    </source>
</evidence>
<feature type="transmembrane region" description="Helical" evidence="1">
    <location>
        <begin position="233"/>
        <end position="251"/>
    </location>
</feature>
<feature type="transmembrane region" description="Helical" evidence="1">
    <location>
        <begin position="12"/>
        <end position="33"/>
    </location>
</feature>
<proteinExistence type="predicted"/>
<organism evidence="3 4">
    <name type="scientific">Massilia haematophila</name>
    <dbReference type="NCBI Taxonomy" id="457923"/>
    <lineage>
        <taxon>Bacteria</taxon>
        <taxon>Pseudomonadati</taxon>
        <taxon>Pseudomonadota</taxon>
        <taxon>Betaproteobacteria</taxon>
        <taxon>Burkholderiales</taxon>
        <taxon>Oxalobacteraceae</taxon>
        <taxon>Telluria group</taxon>
        <taxon>Massilia</taxon>
    </lineage>
</organism>
<feature type="domain" description="Urate oxidase N-terminal" evidence="2">
    <location>
        <begin position="4"/>
        <end position="306"/>
    </location>
</feature>